<sequence length="177" mass="20036">MSTSLQSIEAWLADEKHGFTAVSQSDYASFVAHRLDWHANRILERLLKTFPGDFAAAASFFTAPEWQQMADLKVEGITHLASGSFAVPHSLCTHSYQAPEDYQVVIKKFNSLPKTQACAAFCILSVVGRFVSSSYWSNDQPWWQPSWLLDQLPILPMRDEVHQPVFSFEEPFVDVPL</sequence>
<reference evidence="1 2" key="1">
    <citation type="submission" date="2021-08" db="EMBL/GenBank/DDBJ databases">
        <authorList>
            <person name="Zhang D."/>
            <person name="Zhang A."/>
            <person name="Wang L."/>
        </authorList>
    </citation>
    <scope>NUCLEOTIDE SEQUENCE [LARGE SCALE GENOMIC DNA]</scope>
    <source>
        <strain evidence="1 2">WL0086</strain>
    </source>
</reference>
<accession>A0ABZ1C9A8</accession>
<dbReference type="EMBL" id="CP139781">
    <property type="protein sequence ID" value="WRQ88051.1"/>
    <property type="molecule type" value="Genomic_DNA"/>
</dbReference>
<protein>
    <submittedName>
        <fullName evidence="1">Uncharacterized protein</fullName>
    </submittedName>
</protein>
<dbReference type="Proteomes" id="UP000738431">
    <property type="component" value="Chromosome"/>
</dbReference>
<reference evidence="1 2" key="2">
    <citation type="submission" date="2023-12" db="EMBL/GenBank/DDBJ databases">
        <title>Description of an unclassified Opitutus bacterium of Verrucomicrobiota.</title>
        <authorList>
            <person name="Zhang D.-F."/>
        </authorList>
    </citation>
    <scope>NUCLEOTIDE SEQUENCE [LARGE SCALE GENOMIC DNA]</scope>
    <source>
        <strain evidence="1 2">WL0086</strain>
    </source>
</reference>
<keyword evidence="2" id="KW-1185">Reference proteome</keyword>
<evidence type="ECO:0000313" key="1">
    <source>
        <dbReference type="EMBL" id="WRQ88051.1"/>
    </source>
</evidence>
<organism evidence="1 2">
    <name type="scientific">Actomonas aquatica</name>
    <dbReference type="NCBI Taxonomy" id="2866162"/>
    <lineage>
        <taxon>Bacteria</taxon>
        <taxon>Pseudomonadati</taxon>
        <taxon>Verrucomicrobiota</taxon>
        <taxon>Opitutia</taxon>
        <taxon>Opitutales</taxon>
        <taxon>Opitutaceae</taxon>
        <taxon>Actomonas</taxon>
    </lineage>
</organism>
<name>A0ABZ1C9A8_9BACT</name>
<gene>
    <name evidence="1" type="ORF">K1X11_001445</name>
</gene>
<proteinExistence type="predicted"/>
<evidence type="ECO:0000313" key="2">
    <source>
        <dbReference type="Proteomes" id="UP000738431"/>
    </source>
</evidence>
<dbReference type="RefSeq" id="WP_221028914.1">
    <property type="nucleotide sequence ID" value="NZ_CP139781.1"/>
</dbReference>